<evidence type="ECO:0000313" key="8">
    <source>
        <dbReference type="Proteomes" id="UP000245293"/>
    </source>
</evidence>
<dbReference type="PANTHER" id="PTHR11863">
    <property type="entry name" value="STEROL DESATURASE"/>
    <property type="match status" value="1"/>
</dbReference>
<dbReference type="AlphaFoldDB" id="A0A2V1P761"/>
<evidence type="ECO:0000259" key="6">
    <source>
        <dbReference type="Pfam" id="PF04116"/>
    </source>
</evidence>
<dbReference type="OrthoDB" id="9770329at2"/>
<feature type="domain" description="Fatty acid hydroxylase" evidence="6">
    <location>
        <begin position="111"/>
        <end position="259"/>
    </location>
</feature>
<evidence type="ECO:0000256" key="2">
    <source>
        <dbReference type="ARBA" id="ARBA00022692"/>
    </source>
</evidence>
<organism evidence="7 8">
    <name type="scientific">Salibaculum griseiflavum</name>
    <dbReference type="NCBI Taxonomy" id="1914409"/>
    <lineage>
        <taxon>Bacteria</taxon>
        <taxon>Pseudomonadati</taxon>
        <taxon>Pseudomonadota</taxon>
        <taxon>Alphaproteobacteria</taxon>
        <taxon>Rhodobacterales</taxon>
        <taxon>Roseobacteraceae</taxon>
        <taxon>Salibaculum</taxon>
    </lineage>
</organism>
<comment type="caution">
    <text evidence="7">The sequence shown here is derived from an EMBL/GenBank/DDBJ whole genome shotgun (WGS) entry which is preliminary data.</text>
</comment>
<keyword evidence="8" id="KW-1185">Reference proteome</keyword>
<sequence>MQGIWDFLVEHLGPTEVLSPIYLACFCLIAFWLYLVRKEEGSFLAYLLPRDIWRHKSIRIDFAMLIINRLIAAVGITARLAAAPAVAAWVAQQMPRPLLAEDQLTPLMLALIVFLIGDFFLYWVHRSYHRIPTIWPLHAVHHSASVLTPVTTYRQHPVGSLITTALNTVVFGVLFGVIAGAYGPHLTFAEIAGANAFVFLANATMTNFQHSHIWISFGPVLERIFISPAQHQVHHSIERRHYNRNFGQTLAIWDWMFGTLYLIREKEEIRFGLTDDADAPLMTHRLDHMLIDPVRRMLRPSR</sequence>
<dbReference type="GO" id="GO:0016491">
    <property type="term" value="F:oxidoreductase activity"/>
    <property type="evidence" value="ECO:0007669"/>
    <property type="project" value="InterPro"/>
</dbReference>
<reference evidence="8" key="1">
    <citation type="submission" date="2018-05" db="EMBL/GenBank/DDBJ databases">
        <authorList>
            <person name="Du Z."/>
            <person name="Wang X."/>
        </authorList>
    </citation>
    <scope>NUCLEOTIDE SEQUENCE [LARGE SCALE GENOMIC DNA]</scope>
    <source>
        <strain evidence="8">WDS4C29</strain>
    </source>
</reference>
<feature type="transmembrane region" description="Helical" evidence="5">
    <location>
        <begin position="103"/>
        <end position="124"/>
    </location>
</feature>
<comment type="subcellular location">
    <subcellularLocation>
        <location evidence="1">Membrane</location>
    </subcellularLocation>
</comment>
<keyword evidence="4 5" id="KW-0472">Membrane</keyword>
<dbReference type="GO" id="GO:0005506">
    <property type="term" value="F:iron ion binding"/>
    <property type="evidence" value="ECO:0007669"/>
    <property type="project" value="InterPro"/>
</dbReference>
<evidence type="ECO:0000256" key="1">
    <source>
        <dbReference type="ARBA" id="ARBA00004370"/>
    </source>
</evidence>
<proteinExistence type="predicted"/>
<name>A0A2V1P761_9RHOB</name>
<evidence type="ECO:0000256" key="3">
    <source>
        <dbReference type="ARBA" id="ARBA00022989"/>
    </source>
</evidence>
<dbReference type="GO" id="GO:0016020">
    <property type="term" value="C:membrane"/>
    <property type="evidence" value="ECO:0007669"/>
    <property type="project" value="UniProtKB-SubCell"/>
</dbReference>
<dbReference type="InterPro" id="IPR050307">
    <property type="entry name" value="Sterol_Desaturase_Related"/>
</dbReference>
<evidence type="ECO:0000313" key="7">
    <source>
        <dbReference type="EMBL" id="PWG18176.1"/>
    </source>
</evidence>
<keyword evidence="2 5" id="KW-0812">Transmembrane</keyword>
<dbReference type="RefSeq" id="WP_109386308.1">
    <property type="nucleotide sequence ID" value="NZ_QETF01000002.1"/>
</dbReference>
<dbReference type="GO" id="GO:0008610">
    <property type="term" value="P:lipid biosynthetic process"/>
    <property type="evidence" value="ECO:0007669"/>
    <property type="project" value="InterPro"/>
</dbReference>
<protein>
    <submittedName>
        <fullName evidence="7">Fatty acid hydroxylase</fullName>
    </submittedName>
</protein>
<dbReference type="Proteomes" id="UP000245293">
    <property type="component" value="Unassembled WGS sequence"/>
</dbReference>
<evidence type="ECO:0000256" key="5">
    <source>
        <dbReference type="SAM" id="Phobius"/>
    </source>
</evidence>
<feature type="transmembrane region" description="Helical" evidence="5">
    <location>
        <begin position="17"/>
        <end position="36"/>
    </location>
</feature>
<dbReference type="Pfam" id="PF04116">
    <property type="entry name" value="FA_hydroxylase"/>
    <property type="match status" value="1"/>
</dbReference>
<feature type="transmembrane region" description="Helical" evidence="5">
    <location>
        <begin position="161"/>
        <end position="182"/>
    </location>
</feature>
<evidence type="ECO:0000256" key="4">
    <source>
        <dbReference type="ARBA" id="ARBA00023136"/>
    </source>
</evidence>
<accession>A0A2V1P761</accession>
<gene>
    <name evidence="7" type="ORF">DFK10_02675</name>
</gene>
<feature type="transmembrane region" description="Helical" evidence="5">
    <location>
        <begin position="66"/>
        <end position="91"/>
    </location>
</feature>
<dbReference type="EMBL" id="QETF01000002">
    <property type="protein sequence ID" value="PWG18176.1"/>
    <property type="molecule type" value="Genomic_DNA"/>
</dbReference>
<dbReference type="InterPro" id="IPR006694">
    <property type="entry name" value="Fatty_acid_hydroxylase"/>
</dbReference>
<keyword evidence="3 5" id="KW-1133">Transmembrane helix</keyword>